<comment type="caution">
    <text evidence="3">The sequence shown here is derived from an EMBL/GenBank/DDBJ whole genome shotgun (WGS) entry which is preliminary data.</text>
</comment>
<reference evidence="3" key="2">
    <citation type="submission" date="2020-09" db="EMBL/GenBank/DDBJ databases">
        <authorList>
            <person name="Sun Q."/>
            <person name="Zhou Y."/>
        </authorList>
    </citation>
    <scope>NUCLEOTIDE SEQUENCE</scope>
    <source>
        <strain evidence="3">CGMCC 1.14988</strain>
    </source>
</reference>
<dbReference type="AlphaFoldDB" id="A0A8J3A9U2"/>
<organism evidence="3 4">
    <name type="scientific">Egicoccus halophilus</name>
    <dbReference type="NCBI Taxonomy" id="1670830"/>
    <lineage>
        <taxon>Bacteria</taxon>
        <taxon>Bacillati</taxon>
        <taxon>Actinomycetota</taxon>
        <taxon>Nitriliruptoria</taxon>
        <taxon>Egicoccales</taxon>
        <taxon>Egicoccaceae</taxon>
        <taxon>Egicoccus</taxon>
    </lineage>
</organism>
<feature type="compositionally biased region" description="Low complexity" evidence="1">
    <location>
        <begin position="190"/>
        <end position="200"/>
    </location>
</feature>
<evidence type="ECO:0008006" key="5">
    <source>
        <dbReference type="Google" id="ProtNLM"/>
    </source>
</evidence>
<feature type="region of interest" description="Disordered" evidence="1">
    <location>
        <begin position="190"/>
        <end position="224"/>
    </location>
</feature>
<dbReference type="InterPro" id="IPR018392">
    <property type="entry name" value="LysM"/>
</dbReference>
<dbReference type="EMBL" id="BMHA01000005">
    <property type="protein sequence ID" value="GGI05599.1"/>
    <property type="molecule type" value="Genomic_DNA"/>
</dbReference>
<evidence type="ECO:0000313" key="3">
    <source>
        <dbReference type="EMBL" id="GGI05599.1"/>
    </source>
</evidence>
<keyword evidence="2" id="KW-1133">Transmembrane helix</keyword>
<dbReference type="Gene3D" id="3.10.350.10">
    <property type="entry name" value="LysM domain"/>
    <property type="match status" value="1"/>
</dbReference>
<gene>
    <name evidence="3" type="ORF">GCM10011354_14890</name>
</gene>
<dbReference type="InterPro" id="IPR036779">
    <property type="entry name" value="LysM_dom_sf"/>
</dbReference>
<accession>A0A8J3A9U2</accession>
<dbReference type="Proteomes" id="UP000650511">
    <property type="component" value="Unassembled WGS sequence"/>
</dbReference>
<protein>
    <recommendedName>
        <fullName evidence="5">LysM domain-containing protein</fullName>
    </recommendedName>
</protein>
<evidence type="ECO:0000256" key="1">
    <source>
        <dbReference type="SAM" id="MobiDB-lite"/>
    </source>
</evidence>
<feature type="transmembrane region" description="Helical" evidence="2">
    <location>
        <begin position="57"/>
        <end position="80"/>
    </location>
</feature>
<proteinExistence type="predicted"/>
<feature type="compositionally biased region" description="Acidic residues" evidence="1">
    <location>
        <begin position="143"/>
        <end position="159"/>
    </location>
</feature>
<dbReference type="CDD" id="cd00118">
    <property type="entry name" value="LysM"/>
    <property type="match status" value="1"/>
</dbReference>
<dbReference type="RefSeq" id="WP_188584388.1">
    <property type="nucleotide sequence ID" value="NZ_BMHA01000005.1"/>
</dbReference>
<keyword evidence="2" id="KW-0472">Membrane</keyword>
<sequence length="301" mass="31160">MHRTVSRLGLGAWLTSLGLGTWAFHALGSGGLAAPPWRPSAFAAWLATTDPTVATMSLLRLVVLALAWYLVGVTTIGVLARLTSAARLVRFADALTVPAVRRLLQSALGLSLATGMAAAATPAQAVPLPMELLDAATSRLDDTEGADAEGAEAEAADPDEMGRADDTRGSSPPLVPLPLFDLLAPEAAAATADDGAADEAGTGGTGAGDASTARERRVADTPATTAAVEHEVLVGDSFWSIAEARVRGGEHATDDTDVARYWRRLVAENRSRLADPHNPDLLFPGQRIVLPPLEVVVGGGR</sequence>
<keyword evidence="2" id="KW-0812">Transmembrane</keyword>
<name>A0A8J3A9U2_9ACTN</name>
<evidence type="ECO:0000313" key="4">
    <source>
        <dbReference type="Proteomes" id="UP000650511"/>
    </source>
</evidence>
<evidence type="ECO:0000256" key="2">
    <source>
        <dbReference type="SAM" id="Phobius"/>
    </source>
</evidence>
<keyword evidence="4" id="KW-1185">Reference proteome</keyword>
<feature type="region of interest" description="Disordered" evidence="1">
    <location>
        <begin position="142"/>
        <end position="177"/>
    </location>
</feature>
<reference evidence="3" key="1">
    <citation type="journal article" date="2014" name="Int. J. Syst. Evol. Microbiol.">
        <title>Complete genome sequence of Corynebacterium casei LMG S-19264T (=DSM 44701T), isolated from a smear-ripened cheese.</title>
        <authorList>
            <consortium name="US DOE Joint Genome Institute (JGI-PGF)"/>
            <person name="Walter F."/>
            <person name="Albersmeier A."/>
            <person name="Kalinowski J."/>
            <person name="Ruckert C."/>
        </authorList>
    </citation>
    <scope>NUCLEOTIDE SEQUENCE</scope>
    <source>
        <strain evidence="3">CGMCC 1.14988</strain>
    </source>
</reference>